<evidence type="ECO:0000313" key="8">
    <source>
        <dbReference type="EMBL" id="EJT81156.1"/>
    </source>
</evidence>
<evidence type="ECO:0000256" key="6">
    <source>
        <dbReference type="HAMAP-Rule" id="MF_03102"/>
    </source>
</evidence>
<dbReference type="GO" id="GO:1990456">
    <property type="term" value="P:mitochondrion-endoplasmic reticulum membrane tethering"/>
    <property type="evidence" value="ECO:0007669"/>
    <property type="project" value="UniProtKB-UniRule"/>
</dbReference>
<comment type="subcellular location">
    <subcellularLocation>
        <location evidence="6">Mitochondrion outer membrane</location>
        <topology evidence="6">Multi-pass membrane protein</topology>
    </subcellularLocation>
    <text evidence="6">The ERMES/MDM complex localizes to a few discrete foci (around 10 per single cell), that represent mitochondria-endoplasmic reticulum junctions. These foci are often found next to mtDNA nucleoids.</text>
</comment>
<dbReference type="HAMAP" id="MF_03102">
    <property type="entry name" value="Mdm10"/>
    <property type="match status" value="1"/>
</dbReference>
<reference evidence="10" key="1">
    <citation type="submission" date="2010-07" db="EMBL/GenBank/DDBJ databases">
        <title>The genome sequence of Gaeumannomyces graminis var. tritici strain R3-111a-1.</title>
        <authorList>
            <consortium name="The Broad Institute Genome Sequencing Platform"/>
            <person name="Ma L.-J."/>
            <person name="Dead R."/>
            <person name="Young S."/>
            <person name="Zeng Q."/>
            <person name="Koehrsen M."/>
            <person name="Alvarado L."/>
            <person name="Berlin A."/>
            <person name="Chapman S.B."/>
            <person name="Chen Z."/>
            <person name="Freedman E."/>
            <person name="Gellesch M."/>
            <person name="Goldberg J."/>
            <person name="Griggs A."/>
            <person name="Gujja S."/>
            <person name="Heilman E.R."/>
            <person name="Heiman D."/>
            <person name="Hepburn T."/>
            <person name="Howarth C."/>
            <person name="Jen D."/>
            <person name="Larson L."/>
            <person name="Mehta T."/>
            <person name="Neiman D."/>
            <person name="Pearson M."/>
            <person name="Roberts A."/>
            <person name="Saif S."/>
            <person name="Shea T."/>
            <person name="Shenoy N."/>
            <person name="Sisk P."/>
            <person name="Stolte C."/>
            <person name="Sykes S."/>
            <person name="Walk T."/>
            <person name="White J."/>
            <person name="Yandava C."/>
            <person name="Haas B."/>
            <person name="Nusbaum C."/>
            <person name="Birren B."/>
        </authorList>
    </citation>
    <scope>NUCLEOTIDE SEQUENCE [LARGE SCALE GENOMIC DNA]</scope>
    <source>
        <strain evidence="10">R3-111a-1</strain>
    </source>
</reference>
<feature type="region of interest" description="Disordered" evidence="7">
    <location>
        <begin position="251"/>
        <end position="298"/>
    </location>
</feature>
<dbReference type="InterPro" id="IPR027539">
    <property type="entry name" value="Mdm10"/>
</dbReference>
<comment type="function">
    <text evidence="6">Component of the ERMES/MDM complex, which serves as a molecular tether to connect the endoplasmic reticulum and mitochondria. Components of this complex are involved in the control of mitochondrial shape and protein biogenesis and may function in phospholipid exchange. MDM10 is involved in the late assembly steps of the general translocase of the mitochondrial outer membrane (TOM complex). Functions in the TOM40-specific route of the assembly of outer membrane beta-barrel proteins, including the association of TOM40 with the receptor TOM22 and small TOM proteins. Can associate with the SAM(core) complex as well as the MDM12-MMM1 complex, both involved in late steps of the major beta-barrel assembly pathway, that is responsible for biogenesis of all outer membrane beta-barrel proteins. May act as a switch that shuttles between both complexes and channels precursor proteins into the TOM40-specific pathway. Plays a role in mitochondrial morphology and in the inheritance of mitochondria.</text>
</comment>
<feature type="region of interest" description="Disordered" evidence="7">
    <location>
        <begin position="117"/>
        <end position="136"/>
    </location>
</feature>
<evidence type="ECO:0000313" key="10">
    <source>
        <dbReference type="Proteomes" id="UP000006039"/>
    </source>
</evidence>
<keyword evidence="10" id="KW-1185">Reference proteome</keyword>
<dbReference type="HOGENOM" id="CLU_026505_1_0_1"/>
<evidence type="ECO:0000313" key="9">
    <source>
        <dbReference type="EnsemblFungi" id="EJT81156"/>
    </source>
</evidence>
<dbReference type="FunCoup" id="J3NIQ7">
    <property type="interactions" value="54"/>
</dbReference>
<feature type="region of interest" description="Disordered" evidence="7">
    <location>
        <begin position="402"/>
        <end position="475"/>
    </location>
</feature>
<dbReference type="GO" id="GO:0015914">
    <property type="term" value="P:phospholipid transport"/>
    <property type="evidence" value="ECO:0007669"/>
    <property type="project" value="TreeGrafter"/>
</dbReference>
<keyword evidence="3 6" id="KW-1000">Mitochondrion outer membrane</keyword>
<evidence type="ECO:0000256" key="4">
    <source>
        <dbReference type="ARBA" id="ARBA00023128"/>
    </source>
</evidence>
<feature type="compositionally biased region" description="Basic and acidic residues" evidence="7">
    <location>
        <begin position="462"/>
        <end position="471"/>
    </location>
</feature>
<dbReference type="GO" id="GO:0001401">
    <property type="term" value="C:SAM complex"/>
    <property type="evidence" value="ECO:0007669"/>
    <property type="project" value="TreeGrafter"/>
</dbReference>
<comment type="domain">
    <text evidence="6">Lacks alpha-helical transmembrane segments, suggesting that it resides in the membrane via beta-sheet conformations similar to those predicted for other outer membrane proteins and porin.</text>
</comment>
<dbReference type="RefSeq" id="XP_009217165.1">
    <property type="nucleotide sequence ID" value="XM_009218901.1"/>
</dbReference>
<keyword evidence="5 6" id="KW-0472">Membrane</keyword>
<dbReference type="AlphaFoldDB" id="J3NIQ7"/>
<dbReference type="GO" id="GO:0045040">
    <property type="term" value="P:protein insertion into mitochondrial outer membrane"/>
    <property type="evidence" value="ECO:0007669"/>
    <property type="project" value="UniProtKB-UniRule"/>
</dbReference>
<gene>
    <name evidence="9" type="primary">20341598</name>
    <name evidence="6" type="synonym">MDM10</name>
    <name evidence="8" type="ORF">GGTG_01140</name>
</gene>
<reference evidence="9" key="5">
    <citation type="submission" date="2018-04" db="UniProtKB">
        <authorList>
            <consortium name="EnsemblFungi"/>
        </authorList>
    </citation>
    <scope>IDENTIFICATION</scope>
    <source>
        <strain evidence="9">R3-111a-1</strain>
    </source>
</reference>
<evidence type="ECO:0000256" key="3">
    <source>
        <dbReference type="ARBA" id="ARBA00022787"/>
    </source>
</evidence>
<feature type="compositionally biased region" description="Low complexity" evidence="7">
    <location>
        <begin position="450"/>
        <end position="461"/>
    </location>
</feature>
<reference evidence="8" key="2">
    <citation type="submission" date="2010-07" db="EMBL/GenBank/DDBJ databases">
        <authorList>
            <consortium name="The Broad Institute Genome Sequencing Platform"/>
            <consortium name="Broad Institute Genome Sequencing Center for Infectious Disease"/>
            <person name="Ma L.-J."/>
            <person name="Dead R."/>
            <person name="Young S."/>
            <person name="Zeng Q."/>
            <person name="Koehrsen M."/>
            <person name="Alvarado L."/>
            <person name="Berlin A."/>
            <person name="Chapman S.B."/>
            <person name="Chen Z."/>
            <person name="Freedman E."/>
            <person name="Gellesch M."/>
            <person name="Goldberg J."/>
            <person name="Griggs A."/>
            <person name="Gujja S."/>
            <person name="Heilman E.R."/>
            <person name="Heiman D."/>
            <person name="Hepburn T."/>
            <person name="Howarth C."/>
            <person name="Jen D."/>
            <person name="Larson L."/>
            <person name="Mehta T."/>
            <person name="Neiman D."/>
            <person name="Pearson M."/>
            <person name="Roberts A."/>
            <person name="Saif S."/>
            <person name="Shea T."/>
            <person name="Shenoy N."/>
            <person name="Sisk P."/>
            <person name="Stolte C."/>
            <person name="Sykes S."/>
            <person name="Walk T."/>
            <person name="White J."/>
            <person name="Yandava C."/>
            <person name="Haas B."/>
            <person name="Nusbaum C."/>
            <person name="Birren B."/>
        </authorList>
    </citation>
    <scope>NUCLEOTIDE SEQUENCE</scope>
    <source>
        <strain evidence="8">R3-111a-1</strain>
    </source>
</reference>
<protein>
    <recommendedName>
        <fullName evidence="6">Mitochondrial distribution and morphology protein 10</fullName>
    </recommendedName>
    <alternativeName>
        <fullName evidence="6">Mitochondrial inheritance component MDM10</fullName>
    </alternativeName>
</protein>
<feature type="compositionally biased region" description="Basic and acidic residues" evidence="7">
    <location>
        <begin position="414"/>
        <end position="442"/>
    </location>
</feature>
<dbReference type="Pfam" id="PF12519">
    <property type="entry name" value="MDM10"/>
    <property type="match status" value="1"/>
</dbReference>
<dbReference type="GO" id="GO:0051654">
    <property type="term" value="P:establishment of mitochondrion localization"/>
    <property type="evidence" value="ECO:0007669"/>
    <property type="project" value="TreeGrafter"/>
</dbReference>
<feature type="compositionally biased region" description="Low complexity" evidence="7">
    <location>
        <begin position="117"/>
        <end position="128"/>
    </location>
</feature>
<comment type="subunit">
    <text evidence="6">Component of the ER-mitochondria encounter structure (ERMES) or MDM complex, composed of MMM1, MDM10, MDM12 and MDM34. Associates with the mitochondrial outer membrane sorting assembly machinery SAM(core) complex.</text>
</comment>
<evidence type="ECO:0000256" key="1">
    <source>
        <dbReference type="ARBA" id="ARBA00022452"/>
    </source>
</evidence>
<dbReference type="EnsemblFungi" id="EJT81156">
    <property type="protein sequence ID" value="EJT81156"/>
    <property type="gene ID" value="GGTG_01140"/>
</dbReference>
<keyword evidence="1 6" id="KW-1134">Transmembrane beta strand</keyword>
<dbReference type="STRING" id="644352.J3NIQ7"/>
<dbReference type="GO" id="GO:0032865">
    <property type="term" value="C:ERMES complex"/>
    <property type="evidence" value="ECO:0007669"/>
    <property type="project" value="UniProtKB-UniRule"/>
</dbReference>
<reference evidence="8" key="3">
    <citation type="submission" date="2010-09" db="EMBL/GenBank/DDBJ databases">
        <title>Annotation of Gaeumannomyces graminis var. tritici R3-111a-1.</title>
        <authorList>
            <consortium name="The Broad Institute Genome Sequencing Platform"/>
            <person name="Ma L.-J."/>
            <person name="Dead R."/>
            <person name="Young S.K."/>
            <person name="Zeng Q."/>
            <person name="Gargeya S."/>
            <person name="Fitzgerald M."/>
            <person name="Haas B."/>
            <person name="Abouelleil A."/>
            <person name="Alvarado L."/>
            <person name="Arachchi H.M."/>
            <person name="Berlin A."/>
            <person name="Brown A."/>
            <person name="Chapman S.B."/>
            <person name="Chen Z."/>
            <person name="Dunbar C."/>
            <person name="Freedman E."/>
            <person name="Gearin G."/>
            <person name="Gellesch M."/>
            <person name="Goldberg J."/>
            <person name="Griggs A."/>
            <person name="Gujja S."/>
            <person name="Heiman D."/>
            <person name="Howarth C."/>
            <person name="Larson L."/>
            <person name="Lui A."/>
            <person name="MacDonald P.J.P."/>
            <person name="Mehta T."/>
            <person name="Montmayeur A."/>
            <person name="Murphy C."/>
            <person name="Neiman D."/>
            <person name="Pearson M."/>
            <person name="Priest M."/>
            <person name="Roberts A."/>
            <person name="Saif S."/>
            <person name="Shea T."/>
            <person name="Shenoy N."/>
            <person name="Sisk P."/>
            <person name="Stolte C."/>
            <person name="Sykes S."/>
            <person name="Yandava C."/>
            <person name="Wortman J."/>
            <person name="Nusbaum C."/>
            <person name="Birren B."/>
        </authorList>
    </citation>
    <scope>NUCLEOTIDE SEQUENCE</scope>
    <source>
        <strain evidence="8">R3-111a-1</strain>
    </source>
</reference>
<feature type="compositionally biased region" description="Gly residues" evidence="7">
    <location>
        <begin position="258"/>
        <end position="295"/>
    </location>
</feature>
<keyword evidence="4 6" id="KW-0496">Mitochondrion</keyword>
<sequence>MMRQFEDYFLESFDHATGWYPDNRYEGLNDTADRLMQFGLPKLMQFRLPTGLNLSFSSLATPNFATSYRLGAGGSFDGSISYLYSSVPLRAVHSNSKTIPLPALLRSYRPLQPLPPRAAAAAAAGETPAPAPAPAIPPERLTAQEVLQDFAKQPWLVFGRLFLPLSMLEAQVTKRITPTFRLQVKAVSQSDYPNGGNILGSLQFNKPHYGVESLVWTEGGLLVLRGLYNFGGDAAPVGSLAPTAAGSAVADHGSLPSGNGGNGGSGGNGSGNGHGNGHGNGNGNGNGHSNGGSGGTVSEERERIYGRFSAGGEIFYGVLNKTAGASVGGRFATLPAHRGTPLTATLTLAPLVGNIGATFAVMARDKCSLSTRFDFNVYSYESDWTVGMELWGTGRVAGLIDGTKTDEGPAAESAARKTEIEASPPRKKERSFQAKLEWRLDDDASGGGEAPSPAKSQPAASEKSDGKEKEPFSGVLKARMDQHCRVAMLWEGRLKSLIFSLGTIVSLSQPEQSFRSIGLEIQYSS</sequence>
<dbReference type="PANTHER" id="PTHR28035">
    <property type="entry name" value="MITOCHONDRIAL DISTRIBUTION AND MORPHOLOGY PROTEIN 10"/>
    <property type="match status" value="1"/>
</dbReference>
<dbReference type="Proteomes" id="UP000006039">
    <property type="component" value="Unassembled WGS sequence"/>
</dbReference>
<dbReference type="eggNOG" id="ENOG502QUN5">
    <property type="taxonomic scope" value="Eukaryota"/>
</dbReference>
<dbReference type="GO" id="GO:0070096">
    <property type="term" value="P:mitochondrial outer membrane translocase complex assembly"/>
    <property type="evidence" value="ECO:0007669"/>
    <property type="project" value="UniProtKB-UniRule"/>
</dbReference>
<evidence type="ECO:0000256" key="2">
    <source>
        <dbReference type="ARBA" id="ARBA00022692"/>
    </source>
</evidence>
<keyword evidence="2 6" id="KW-0812">Transmembrane</keyword>
<name>J3NIQ7_GAET3</name>
<evidence type="ECO:0000256" key="7">
    <source>
        <dbReference type="SAM" id="MobiDB-lite"/>
    </source>
</evidence>
<proteinExistence type="inferred from homology"/>
<comment type="similarity">
    <text evidence="6">Belongs to the MDM10 family.</text>
</comment>
<accession>J3NIQ7</accession>
<dbReference type="VEuPathDB" id="FungiDB:GGTG_01140"/>
<dbReference type="OrthoDB" id="2103793at2759"/>
<dbReference type="GeneID" id="20341598"/>
<dbReference type="EMBL" id="GL385395">
    <property type="protein sequence ID" value="EJT81156.1"/>
    <property type="molecule type" value="Genomic_DNA"/>
</dbReference>
<reference evidence="9" key="4">
    <citation type="journal article" date="2015" name="G3 (Bethesda)">
        <title>Genome sequences of three phytopathogenic species of the Magnaporthaceae family of fungi.</title>
        <authorList>
            <person name="Okagaki L.H."/>
            <person name="Nunes C.C."/>
            <person name="Sailsbery J."/>
            <person name="Clay B."/>
            <person name="Brown D."/>
            <person name="John T."/>
            <person name="Oh Y."/>
            <person name="Young N."/>
            <person name="Fitzgerald M."/>
            <person name="Haas B.J."/>
            <person name="Zeng Q."/>
            <person name="Young S."/>
            <person name="Adiconis X."/>
            <person name="Fan L."/>
            <person name="Levin J.Z."/>
            <person name="Mitchell T.K."/>
            <person name="Okubara P.A."/>
            <person name="Farman M.L."/>
            <person name="Kohn L.M."/>
            <person name="Birren B."/>
            <person name="Ma L.-J."/>
            <person name="Dean R.A."/>
        </authorList>
    </citation>
    <scope>NUCLEOTIDE SEQUENCE</scope>
    <source>
        <strain evidence="9">R3-111a-1</strain>
    </source>
</reference>
<organism evidence="8">
    <name type="scientific">Gaeumannomyces tritici (strain R3-111a-1)</name>
    <name type="common">Wheat and barley take-all root rot fungus</name>
    <name type="synonym">Gaeumannomyces graminis var. tritici</name>
    <dbReference type="NCBI Taxonomy" id="644352"/>
    <lineage>
        <taxon>Eukaryota</taxon>
        <taxon>Fungi</taxon>
        <taxon>Dikarya</taxon>
        <taxon>Ascomycota</taxon>
        <taxon>Pezizomycotina</taxon>
        <taxon>Sordariomycetes</taxon>
        <taxon>Sordariomycetidae</taxon>
        <taxon>Magnaporthales</taxon>
        <taxon>Magnaporthaceae</taxon>
        <taxon>Gaeumannomyces</taxon>
    </lineage>
</organism>
<evidence type="ECO:0000256" key="5">
    <source>
        <dbReference type="ARBA" id="ARBA00023136"/>
    </source>
</evidence>
<dbReference type="PANTHER" id="PTHR28035:SF1">
    <property type="entry name" value="MITOCHONDRIAL DISTRIBUTION AND MORPHOLOGY PROTEIN 10"/>
    <property type="match status" value="1"/>
</dbReference>